<dbReference type="Pfam" id="PF02260">
    <property type="entry name" value="FATC"/>
    <property type="match status" value="1"/>
</dbReference>
<evidence type="ECO:0000256" key="4">
    <source>
        <dbReference type="ARBA" id="ARBA00022679"/>
    </source>
</evidence>
<dbReference type="PANTHER" id="PTHR11139">
    <property type="entry name" value="ATAXIA TELANGIECTASIA MUTATED ATM -RELATED"/>
    <property type="match status" value="1"/>
</dbReference>
<evidence type="ECO:0000256" key="6">
    <source>
        <dbReference type="ARBA" id="ARBA00022763"/>
    </source>
</evidence>
<dbReference type="InterPro" id="IPR011009">
    <property type="entry name" value="Kinase-like_dom_sf"/>
</dbReference>
<dbReference type="GO" id="GO:0004674">
    <property type="term" value="F:protein serine/threonine kinase activity"/>
    <property type="evidence" value="ECO:0007669"/>
    <property type="project" value="UniProtKB-KW"/>
</dbReference>
<keyword evidence="7" id="KW-0418">Kinase</keyword>
<keyword evidence="4" id="KW-0808">Transferase</keyword>
<protein>
    <recommendedName>
        <fullName evidence="10">Serine/threonine-protein kinase ATR</fullName>
        <ecNumber evidence="2">2.7.11.1</ecNumber>
    </recommendedName>
</protein>
<evidence type="ECO:0000256" key="8">
    <source>
        <dbReference type="ARBA" id="ARBA00022840"/>
    </source>
</evidence>
<dbReference type="GO" id="GO:0005524">
    <property type="term" value="F:ATP binding"/>
    <property type="evidence" value="ECO:0007669"/>
    <property type="project" value="UniProtKB-KW"/>
</dbReference>
<evidence type="ECO:0000313" key="15">
    <source>
        <dbReference type="EMBL" id="SGZ38007.1"/>
    </source>
</evidence>
<dbReference type="InterPro" id="IPR000403">
    <property type="entry name" value="PI3/4_kinase_cat_dom"/>
</dbReference>
<comment type="catalytic activity">
    <reaction evidence="12">
        <text>L-seryl-[protein] + ATP = O-phospho-L-seryl-[protein] + ADP + H(+)</text>
        <dbReference type="Rhea" id="RHEA:17989"/>
        <dbReference type="Rhea" id="RHEA-COMP:9863"/>
        <dbReference type="Rhea" id="RHEA-COMP:11604"/>
        <dbReference type="ChEBI" id="CHEBI:15378"/>
        <dbReference type="ChEBI" id="CHEBI:29999"/>
        <dbReference type="ChEBI" id="CHEBI:30616"/>
        <dbReference type="ChEBI" id="CHEBI:83421"/>
        <dbReference type="ChEBI" id="CHEBI:456216"/>
        <dbReference type="EC" id="2.7.11.1"/>
    </reaction>
</comment>
<dbReference type="GO" id="GO:0000077">
    <property type="term" value="P:DNA damage checkpoint signaling"/>
    <property type="evidence" value="ECO:0007669"/>
    <property type="project" value="TreeGrafter"/>
</dbReference>
<evidence type="ECO:0000256" key="2">
    <source>
        <dbReference type="ARBA" id="ARBA00012513"/>
    </source>
</evidence>
<dbReference type="Gene3D" id="1.10.1070.11">
    <property type="entry name" value="Phosphatidylinositol 3-/4-kinase, catalytic domain"/>
    <property type="match status" value="1"/>
</dbReference>
<dbReference type="SMART" id="SM00146">
    <property type="entry name" value="PI3Kc"/>
    <property type="match status" value="1"/>
</dbReference>
<dbReference type="SMART" id="SM01343">
    <property type="entry name" value="FATC"/>
    <property type="match status" value="1"/>
</dbReference>
<proteinExistence type="predicted"/>
<dbReference type="GO" id="GO:0000723">
    <property type="term" value="P:telomere maintenance"/>
    <property type="evidence" value="ECO:0007669"/>
    <property type="project" value="TreeGrafter"/>
</dbReference>
<evidence type="ECO:0000256" key="7">
    <source>
        <dbReference type="ARBA" id="ARBA00022777"/>
    </source>
</evidence>
<comment type="subcellular location">
    <subcellularLocation>
        <location evidence="1">Nucleus</location>
    </subcellularLocation>
</comment>
<evidence type="ECO:0000256" key="12">
    <source>
        <dbReference type="ARBA" id="ARBA00048679"/>
    </source>
</evidence>
<dbReference type="PANTHER" id="PTHR11139:SF69">
    <property type="entry name" value="SERINE_THREONINE-PROTEIN KINASE ATR"/>
    <property type="match status" value="1"/>
</dbReference>
<dbReference type="InterPro" id="IPR036940">
    <property type="entry name" value="PI3/4_kinase_cat_sf"/>
</dbReference>
<evidence type="ECO:0000259" key="13">
    <source>
        <dbReference type="PROSITE" id="PS50290"/>
    </source>
</evidence>
<name>A0A1L0CTC6_9ASCO</name>
<evidence type="ECO:0000256" key="11">
    <source>
        <dbReference type="ARBA" id="ARBA00047899"/>
    </source>
</evidence>
<keyword evidence="5" id="KW-0547">Nucleotide-binding</keyword>
<gene>
    <name evidence="15" type="ORF">HGUI_00207</name>
</gene>
<dbReference type="VEuPathDB" id="FungiDB:HGUI_00207"/>
<accession>A0A1L0CTC6</accession>
<keyword evidence="16" id="KW-1185">Reference proteome</keyword>
<organism evidence="15 16">
    <name type="scientific">Hanseniaspora guilliermondii</name>
    <dbReference type="NCBI Taxonomy" id="56406"/>
    <lineage>
        <taxon>Eukaryota</taxon>
        <taxon>Fungi</taxon>
        <taxon>Dikarya</taxon>
        <taxon>Ascomycota</taxon>
        <taxon>Saccharomycotina</taxon>
        <taxon>Saccharomycetes</taxon>
        <taxon>Saccharomycodales</taxon>
        <taxon>Saccharomycodaceae</taxon>
        <taxon>Hanseniaspora</taxon>
    </lineage>
</organism>
<dbReference type="EMBL" id="FQNF01000003">
    <property type="protein sequence ID" value="SGZ38007.1"/>
    <property type="molecule type" value="Genomic_DNA"/>
</dbReference>
<dbReference type="PROSITE" id="PS00916">
    <property type="entry name" value="PI3_4_KINASE_2"/>
    <property type="match status" value="1"/>
</dbReference>
<comment type="catalytic activity">
    <reaction evidence="11">
        <text>L-threonyl-[protein] + ATP = O-phospho-L-threonyl-[protein] + ADP + H(+)</text>
        <dbReference type="Rhea" id="RHEA:46608"/>
        <dbReference type="Rhea" id="RHEA-COMP:11060"/>
        <dbReference type="Rhea" id="RHEA-COMP:11605"/>
        <dbReference type="ChEBI" id="CHEBI:15378"/>
        <dbReference type="ChEBI" id="CHEBI:30013"/>
        <dbReference type="ChEBI" id="CHEBI:30616"/>
        <dbReference type="ChEBI" id="CHEBI:61977"/>
        <dbReference type="ChEBI" id="CHEBI:456216"/>
        <dbReference type="EC" id="2.7.11.1"/>
    </reaction>
</comment>
<keyword evidence="3" id="KW-0723">Serine/threonine-protein kinase</keyword>
<dbReference type="PROSITE" id="PS50290">
    <property type="entry name" value="PI3_4_KINASE_3"/>
    <property type="match status" value="1"/>
</dbReference>
<feature type="domain" description="FATC" evidence="14">
    <location>
        <begin position="3067"/>
        <end position="3099"/>
    </location>
</feature>
<dbReference type="Gene3D" id="3.30.1010.10">
    <property type="entry name" value="Phosphatidylinositol 3-kinase Catalytic Subunit, Chain A, domain 4"/>
    <property type="match status" value="1"/>
</dbReference>
<dbReference type="OrthoDB" id="3973143at2759"/>
<evidence type="ECO:0000256" key="9">
    <source>
        <dbReference type="ARBA" id="ARBA00023242"/>
    </source>
</evidence>
<reference evidence="16" key="1">
    <citation type="submission" date="2016-11" db="EMBL/GenBank/DDBJ databases">
        <authorList>
            <person name="Guldener U."/>
        </authorList>
    </citation>
    <scope>NUCLEOTIDE SEQUENCE [LARGE SCALE GENOMIC DNA]</scope>
</reference>
<dbReference type="Pfam" id="PF00454">
    <property type="entry name" value="PI3_PI4_kinase"/>
    <property type="match status" value="1"/>
</dbReference>
<dbReference type="GO" id="GO:0006281">
    <property type="term" value="P:DNA repair"/>
    <property type="evidence" value="ECO:0007669"/>
    <property type="project" value="TreeGrafter"/>
</dbReference>
<feature type="domain" description="PI3K/PI4K catalytic" evidence="13">
    <location>
        <begin position="2690"/>
        <end position="2999"/>
    </location>
</feature>
<dbReference type="PROSITE" id="PS51190">
    <property type="entry name" value="FATC"/>
    <property type="match status" value="1"/>
</dbReference>
<evidence type="ECO:0000256" key="1">
    <source>
        <dbReference type="ARBA" id="ARBA00004123"/>
    </source>
</evidence>
<keyword evidence="6" id="KW-0227">DNA damage</keyword>
<dbReference type="SUPFAM" id="SSF56112">
    <property type="entry name" value="Protein kinase-like (PK-like)"/>
    <property type="match status" value="1"/>
</dbReference>
<dbReference type="EC" id="2.7.11.1" evidence="2"/>
<keyword evidence="8" id="KW-0067">ATP-binding</keyword>
<dbReference type="InterPro" id="IPR018936">
    <property type="entry name" value="PI3/4_kinase_CS"/>
</dbReference>
<sequence>MNDYNSLNQPSNEEWLNDENINENEVSEKCLALEKSLLDIKDRILNRNISTIKEKKIIMNMFTNIMNTNLQSDLFKDIKQEVLLESWKVFINFFNNLNKKNISDMIKIKSQYITENSLDVYLLNKDSIIDKSVVIRMTELLDFLSALCKLLDVAKHNFTNGEDFKDLISWIIDQVIGEDFTIFGDYVENFYDLNGKYSELYRYHYETMLNLILFNPQLLDRNLYDKLLESQYLILIEENITRFSNCYHISIKILGKVMPYRLLGKVHGIWEKLVVNAFKKYLMSSYTAKKIDDDFLFITQYLLEWSFVFDNDNYGPISRIIVDHIINHKRVNDSVINFLKRYLDFLPYDIEFQMSHNNDQFYIDDLLRLVNFLFVCIIESKDHNKFSIPEIYTFREYKQSSSDIKIKDYEYVNSSDGLNVLVDYIGTYFYFKESAQSMRKFDENEIFVDAKKRSYEQLENSRVKKDVINFLMPLLKHENSVCDLFEGLTEACRESINFEKIVPILSGLLLKHEVVSFTDFHIVKLINANKLVSLHQKYMFNCSVLVNVLNECSKNKDNSTVLKDLVDYLHAPFIEGFLLVNQNIPSLSYFAGLFLCLIHKEKELLSFEQRDTIRSKIIELLKNIKSKGPTGSSLDVFNFWKSVCLFVPYIDNHMLDKANDIDESLIFEGFETISNGQFIPNDEYRQECSNPNALKNYEKSNGLTTFELILKNWLPYASLKSDTLSFSNFFYWGYSQDTELYDTYSSSKTPNLSPLCFSNSNVSQKKCNICKEDIDPMDFHGFSTITKDLSRLPFIKPKVFIKDEKNNFTWNFQANLKLNRRLGGAKPNSINSDPDIECCSKNNKNKNKSEAFVVHMGRGLFRSYKSLFYLIKYFYMMYSQRTQQPEFEWIRLLLYLCEDTKKASKSLHKYMINLLNSCLSSNKKLTSDSLIELIAKYDIFSIENLSQKYSITFNCMLENYPSKSLYSIFDNENGVMYLCQMFPKKDWQPFNQLTDDFDWGHFKRDYLQRFTYTCNNDTLDVFLDTFLKRVSIAFSNDKISTVNTIITSIKADINSEKCHDVATLKTYLLIVGKILASQVLMEGQSKNKTLKLWISIFDISYSALYQLGSLENFGCLFKRLDFKSQQSVLNNIYKTLIVKQDIQIQFEMLTSLSKISVSLMVWCFQNVLSLIEEKTYNLFKLMISELCFWYKFETNKDLFAVLHYDFMKLIVPDILNTNIINAPIYVSLALNALLDNGNEFGIYKLCDELLRNEKLSRLFISTCLVMSKDLSKLKSLGIAELKSNDLIRATVLHSVLKNNNIEDVVDHQLLNQVEGNISDVCYNHIKFKEQLKILNTSSLATIATEVLQVCPDLNQSLVKEVLYEGKPISFLKLTTLKITDLVIAASDYKNEDSLFSSLMIEFPILEILFEVENELSIYDFSISAIRKMKILYLLVIGRCSKQSIIIRITINFLEYIIKVEHFEHLFGTFKSFLFVLISKVNFSHLSFELKLKILTKLYSVKNKLDITAQNIIVHFAAEKGKSALIFNLLAERIFKSNNIVDLNIQKDGDELIPLSTASAVCCIEDLNLFFTDLLLENGRCLLVKNILNFDFPSETLTVMNWEHLSSIFANKLIEEFKFEEQTTPTSIERNHIPLITENLDELRVNTKSITDLLKLVLVCLSLRFSREYEDADEDLEADFFDSICVLNLEFEFDQNLNKSDFGDLIEFTTIPNDFMFGVSDEDDKTSYLDWLHHIWSHITLHLPENSVFNYLWMIDKKFNSAHLKEKFLYAVIVCAYRIINKNAVYKWGDFFNSVLVYRPSKTKEFKTKALTLLKIFLLIRSLDYDKENNISKVQKSNGKKVYEAFDLEAFIEISMELKYYKLAFMLADEDKNTWNNKTLWKEVFEGLNSEYDIFLKTSIPMELELNDYLKHSREYSKDFRFSQSVLGFNLASVEANYNLDISLKNIQQSFKNQGEYYLADNLNPNEAKDFDSFNENFDDCYHELQNWDIPLSNIHEERCSIFNYRKTMLLHENDDTDSFDFYGCNLIKSLMIGNNKNIKEQILGLNDTRLNMLSMISMEEINSVKNNFKMSHTSSLSLIPNTECSNLYSKVNCTLRALQDSMSELSAKNQYGMLKYFNELAKIQVYSSVFMNNLTSKSRAEKSTQEVINLKASTKSLLNTLGVLHLVNLSFVIEKHGLQTFETYNLPLKELILAQKFIEMADNYNFDPNHDWLTFVNLQNLTCRWNSGDKTSSYYHLNNMISNDAEHDDIVKNILYLHKIKWTLESNKETLQNTWNLYYKLFQQQRLAKKVDDSMFLYHSKDIYSINSHYYDILISKMDNYNPDYTEMNTLIKKHDEIRKQIQHCKGYLTLHNHDPVMKRKVQETLKVVLNNEKFVSERCSEIRRSLRTSRIEIVEMTVCLLSILSSQICASGKHGYKETETIDMFFSLWFELINFFSKDYFDIDSTGKAELKKLQIKNLAVNFKHVLVFETIPEMLANKDDGEDDWIRNRYVKVEWKNTLQNWVDSIEFILENNIEACLPWLGTIFAKISTGHIEVNENCNVFFVLMECYLNKIITSCINEFPEYSIHLANSYMNYSSENNEKAKLRSFLISQLITYSAKKDPKLMQLVDNYKSFSDVIKDLSLSSALKKVSKISLEEKQNCKVIFQKSPEEIFEVFSEKRNILNPLVDYVDLMRTGNDLSSYNIVGIDKTINLSTSGLSRPRIFSFQMKNGTRFKVLAKGNDDLKPDEIMLKVMKKIDKLIFRKKNGTNLKYRLITYQVFPMGHNFGLMEFIKNVSSLNDILKPMHQGDEISHSELRKKMDASYKANNMVELRVKEFNEMCKLVTPRFNEFFRINFLSPESWYKAKKTYAMSLAITSMICHILGIGDRHMSNVMMNCQTGDLVHIDFGITFDGGKKLVIPEKIPFRYTADMRDALGIYGHYGAINRFFEDVYSSLRKDKLVVTLSLRNVKLDPLYKWSLEVSTKKLEAMFDSTDSQDSDESDAFCDSDEDSCYSEYWDEPMKKKLVKELPMGKFSEYFDVVSNQSNEKESILFVKRKSKIAYNITEDYSKKCLDTVSDKLLGGKERQSVESCVQSLMNEAQSSDNLAVVFCGWCPFY</sequence>
<dbReference type="GO" id="GO:0005694">
    <property type="term" value="C:chromosome"/>
    <property type="evidence" value="ECO:0007669"/>
    <property type="project" value="TreeGrafter"/>
</dbReference>
<dbReference type="Proteomes" id="UP000183365">
    <property type="component" value="Unassembled WGS sequence"/>
</dbReference>
<dbReference type="InterPro" id="IPR050517">
    <property type="entry name" value="DDR_Repair_Kinase"/>
</dbReference>
<evidence type="ECO:0000256" key="3">
    <source>
        <dbReference type="ARBA" id="ARBA00022527"/>
    </source>
</evidence>
<evidence type="ECO:0000256" key="10">
    <source>
        <dbReference type="ARBA" id="ARBA00024420"/>
    </source>
</evidence>
<dbReference type="InterPro" id="IPR003152">
    <property type="entry name" value="FATC_dom"/>
</dbReference>
<evidence type="ECO:0000259" key="14">
    <source>
        <dbReference type="PROSITE" id="PS51190"/>
    </source>
</evidence>
<keyword evidence="9" id="KW-0539">Nucleus</keyword>
<evidence type="ECO:0000256" key="5">
    <source>
        <dbReference type="ARBA" id="ARBA00022741"/>
    </source>
</evidence>
<evidence type="ECO:0000313" key="16">
    <source>
        <dbReference type="Proteomes" id="UP000183365"/>
    </source>
</evidence>
<dbReference type="GO" id="GO:0005634">
    <property type="term" value="C:nucleus"/>
    <property type="evidence" value="ECO:0007669"/>
    <property type="project" value="UniProtKB-SubCell"/>
</dbReference>